<dbReference type="Pfam" id="PF06941">
    <property type="entry name" value="NT5C"/>
    <property type="match status" value="1"/>
</dbReference>
<accession>V4BKA8</accession>
<proteinExistence type="predicted"/>
<gene>
    <name evidence="2" type="ORF">LOTGIDRAFT_209952</name>
</gene>
<evidence type="ECO:0000256" key="1">
    <source>
        <dbReference type="PIRSR" id="PIRSR610708-1"/>
    </source>
</evidence>
<keyword evidence="3" id="KW-1185">Reference proteome</keyword>
<feature type="active site" description="Nucleophile" evidence="1">
    <location>
        <position position="22"/>
    </location>
</feature>
<dbReference type="SFLD" id="SFLDS00003">
    <property type="entry name" value="Haloacid_Dehalogenase"/>
    <property type="match status" value="1"/>
</dbReference>
<dbReference type="GO" id="GO:0005739">
    <property type="term" value="C:mitochondrion"/>
    <property type="evidence" value="ECO:0007669"/>
    <property type="project" value="TreeGrafter"/>
</dbReference>
<organism evidence="2 3">
    <name type="scientific">Lottia gigantea</name>
    <name type="common">Giant owl limpet</name>
    <dbReference type="NCBI Taxonomy" id="225164"/>
    <lineage>
        <taxon>Eukaryota</taxon>
        <taxon>Metazoa</taxon>
        <taxon>Spiralia</taxon>
        <taxon>Lophotrochozoa</taxon>
        <taxon>Mollusca</taxon>
        <taxon>Gastropoda</taxon>
        <taxon>Patellogastropoda</taxon>
        <taxon>Lottioidea</taxon>
        <taxon>Lottiidae</taxon>
        <taxon>Lottia</taxon>
    </lineage>
</organism>
<dbReference type="PANTHER" id="PTHR16504:SF4">
    <property type="entry name" value="5'(3')-DEOXYRIBONUCLEOTIDASE"/>
    <property type="match status" value="1"/>
</dbReference>
<evidence type="ECO:0000313" key="2">
    <source>
        <dbReference type="EMBL" id="ESO89009.1"/>
    </source>
</evidence>
<dbReference type="OMA" id="VLFTSCH"/>
<dbReference type="Gene3D" id="3.40.50.1000">
    <property type="entry name" value="HAD superfamily/HAD-like"/>
    <property type="match status" value="1"/>
</dbReference>
<dbReference type="Proteomes" id="UP000030746">
    <property type="component" value="Unassembled WGS sequence"/>
</dbReference>
<dbReference type="GeneID" id="20246179"/>
<dbReference type="GO" id="GO:0008253">
    <property type="term" value="F:5'-nucleotidase activity"/>
    <property type="evidence" value="ECO:0007669"/>
    <property type="project" value="InterPro"/>
</dbReference>
<dbReference type="AlphaFoldDB" id="V4BKA8"/>
<dbReference type="OrthoDB" id="10248475at2759"/>
<reference evidence="2 3" key="1">
    <citation type="journal article" date="2013" name="Nature">
        <title>Insights into bilaterian evolution from three spiralian genomes.</title>
        <authorList>
            <person name="Simakov O."/>
            <person name="Marletaz F."/>
            <person name="Cho S.J."/>
            <person name="Edsinger-Gonzales E."/>
            <person name="Havlak P."/>
            <person name="Hellsten U."/>
            <person name="Kuo D.H."/>
            <person name="Larsson T."/>
            <person name="Lv J."/>
            <person name="Arendt D."/>
            <person name="Savage R."/>
            <person name="Osoegawa K."/>
            <person name="de Jong P."/>
            <person name="Grimwood J."/>
            <person name="Chapman J.A."/>
            <person name="Shapiro H."/>
            <person name="Aerts A."/>
            <person name="Otillar R.P."/>
            <person name="Terry A.Y."/>
            <person name="Boore J.L."/>
            <person name="Grigoriev I.V."/>
            <person name="Lindberg D.R."/>
            <person name="Seaver E.C."/>
            <person name="Weisblat D.A."/>
            <person name="Putnam N.H."/>
            <person name="Rokhsar D.S."/>
        </authorList>
    </citation>
    <scope>NUCLEOTIDE SEQUENCE [LARGE SCALE GENOMIC DNA]</scope>
</reference>
<dbReference type="SFLD" id="SFLDG01126">
    <property type="entry name" value="C1.2:_Nucleotidase_Like"/>
    <property type="match status" value="1"/>
</dbReference>
<dbReference type="STRING" id="225164.V4BKA8"/>
<evidence type="ECO:0000313" key="3">
    <source>
        <dbReference type="Proteomes" id="UP000030746"/>
    </source>
</evidence>
<dbReference type="HOGENOM" id="CLU_100259_0_0_1"/>
<dbReference type="InterPro" id="IPR036412">
    <property type="entry name" value="HAD-like_sf"/>
</dbReference>
<sequence length="210" mass="24885">MSRRARGRFSNFCNKDLIVLLDMDQVLADFEGYFLKRYKERFPNDPFIPLEERKGFFIRDQYAKLRDDLPDKVRAVYNEEGFFRDLPEIEGAVSAALEMSKMEGLEVFLCSSPLTEYQYCLTEKFEWIEKHLGPEFLDYVILTKDKTVINGHILIDDRPRIKGSCKSPIWEHIVFNACHNLTSEVDGKRRLNNWTDGKWRDIIEDFKKRI</sequence>
<dbReference type="RefSeq" id="XP_009060056.1">
    <property type="nucleotide sequence ID" value="XM_009061808.1"/>
</dbReference>
<dbReference type="GO" id="GO:0009223">
    <property type="term" value="P:pyrimidine deoxyribonucleotide catabolic process"/>
    <property type="evidence" value="ECO:0007669"/>
    <property type="project" value="TreeGrafter"/>
</dbReference>
<dbReference type="SFLD" id="SFLDG01145">
    <property type="entry name" value="C1.2.1"/>
    <property type="match status" value="1"/>
</dbReference>
<dbReference type="InterPro" id="IPR023214">
    <property type="entry name" value="HAD_sf"/>
</dbReference>
<dbReference type="SUPFAM" id="SSF56784">
    <property type="entry name" value="HAD-like"/>
    <property type="match status" value="1"/>
</dbReference>
<protein>
    <submittedName>
        <fullName evidence="2">Uncharacterized protein</fullName>
    </submittedName>
</protein>
<dbReference type="PANTHER" id="PTHR16504">
    <property type="entry name" value="5'(3')-DEOXYRIBONUCLEOTIDASE"/>
    <property type="match status" value="1"/>
</dbReference>
<dbReference type="EMBL" id="KB202619">
    <property type="protein sequence ID" value="ESO89009.1"/>
    <property type="molecule type" value="Genomic_DNA"/>
</dbReference>
<dbReference type="InterPro" id="IPR010708">
    <property type="entry name" value="5'(3')-deoxyribonucleotidase"/>
</dbReference>
<dbReference type="Gene3D" id="1.10.40.40">
    <property type="entry name" value="Deoxyribonucleotidase, domain 2"/>
    <property type="match status" value="1"/>
</dbReference>
<name>V4BKA8_LOTGI</name>
<feature type="active site" description="Proton donor" evidence="1">
    <location>
        <position position="24"/>
    </location>
</feature>
<dbReference type="CTD" id="20246179"/>
<dbReference type="KEGG" id="lgi:LOTGIDRAFT_209952"/>